<proteinExistence type="predicted"/>
<protein>
    <submittedName>
        <fullName evidence="3">Uncharacterized protein</fullName>
    </submittedName>
</protein>
<dbReference type="InterPro" id="IPR055385">
    <property type="entry name" value="GpJ_HDII-ins2"/>
</dbReference>
<accession>A0A076PIY1</accession>
<dbReference type="KEGG" id="ctes:O987_07140"/>
<dbReference type="RefSeq" id="WP_043371273.1">
    <property type="nucleotide sequence ID" value="NZ_CP006704.1"/>
</dbReference>
<dbReference type="AlphaFoldDB" id="A0A076PIY1"/>
<feature type="domain" description="Tip attachment protein J HDII-ins2" evidence="2">
    <location>
        <begin position="419"/>
        <end position="517"/>
    </location>
</feature>
<sequence>MTIKIYPGQMPSQPVESHPWAGTIADWFEAVGIDYAAREIQPITLHLNGVLLPAEAWAETVISNEDQVDIRPIPHGGVFKLVGSIFNFFFGWLLPSTSNQRYDTPQGKQLSSAEGKANTAKLNGVVPELLGQFIRYPDYLTPPRRYFSTPREQWLEMLLCVGPGQYQIDPATVKIGNTPLSTLEGAEFTVHGPGADIGGITQHENWYSCPEVGGTSAGTAGLELSAIDSGNVNPTGSSYALNGAQITADVDWPNAWGSGTAMSLMFEQDVTVATVLLTGEEGGSYNTFTADWREIAPSLWMLLTASGALTGSLRVESVAGNMITLAEPVSDGEGGFTYRLISGLPDGVISLAVCRAGRTYTATAVAGQLLTVVPSEGGSWAGFAPRTVPAAKAIFTVQADTVYGEQAGPFVSCPAAEVSSTLEVDIFFSQGLCYVSDKGEVQGRSVGVEIQYRDYAAGGAWQSVVKWYTDATMDQIGYTERIALPYAMRPQVRVRRRGAKSTSTQVHDEVQWYAMRTRLPTRTSYPDWTTLSVRVRGLGQIAARSENQLNLVATRMLPVLQGDGSWSAEQPTRDISAALRHICSTVGYGLDSIDMAELQRLHGIWIARGETADHVFDETTVLAALQAVLAAGMAELTIDDGLLRPVRAGVRTVEDGHAYSAQNTTEGIARSFSGIRPDDNDGVEVEFSDAGDNWNTKTVNCVLPGSLGIKLEKLKVLGVTDRTRAWRIGMRRARQLRYERWTYSFTTELDALNNSYGDFVSLVDDIPGFGQSALLTGISNAGGQARLEVTEPLRWESADPHVVAFRRPDGTLAGPWPAAQGASAYEVLAPIPVEEWPQIKLPEPPHVYFGPVTRWSFPAIVKKVSPSGTDGASVQCVNYDARIFDDDNNAPPPL</sequence>
<organism evidence="3 4">
    <name type="scientific">Comamonas testosteroni TK102</name>
    <dbReference type="NCBI Taxonomy" id="1392005"/>
    <lineage>
        <taxon>Bacteria</taxon>
        <taxon>Pseudomonadati</taxon>
        <taxon>Pseudomonadota</taxon>
        <taxon>Betaproteobacteria</taxon>
        <taxon>Burkholderiales</taxon>
        <taxon>Comamonadaceae</taxon>
        <taxon>Comamonas</taxon>
    </lineage>
</organism>
<dbReference type="Proteomes" id="UP000028782">
    <property type="component" value="Chromosome"/>
</dbReference>
<evidence type="ECO:0000259" key="1">
    <source>
        <dbReference type="Pfam" id="PF13550"/>
    </source>
</evidence>
<dbReference type="HOGENOM" id="CLU_011168_0_0_4"/>
<dbReference type="EMBL" id="CP006704">
    <property type="protein sequence ID" value="AIJ45573.1"/>
    <property type="molecule type" value="Genomic_DNA"/>
</dbReference>
<reference evidence="3 4" key="1">
    <citation type="journal article" date="2014" name="Genome Announc.">
        <title>Complete Genome Sequence of Polychlorinated Biphenyl Degrader Comamonas testosteroni TK102 (NBRC 109938).</title>
        <authorList>
            <person name="Fukuda K."/>
            <person name="Hosoyama A."/>
            <person name="Tsuchikane K."/>
            <person name="Ohji S."/>
            <person name="Yamazoe A."/>
            <person name="Fujita N."/>
            <person name="Shintani M."/>
            <person name="Kimbara K."/>
        </authorList>
    </citation>
    <scope>NUCLEOTIDE SEQUENCE [LARGE SCALE GENOMIC DNA]</scope>
    <source>
        <strain evidence="3">TK102</strain>
    </source>
</reference>
<dbReference type="InterPro" id="IPR032876">
    <property type="entry name" value="J_dom"/>
</dbReference>
<gene>
    <name evidence="3" type="ORF">O987_07140</name>
</gene>
<dbReference type="Pfam" id="PF24801">
    <property type="entry name" value="FNIII-A_GpJ"/>
    <property type="match status" value="1"/>
</dbReference>
<evidence type="ECO:0000313" key="3">
    <source>
        <dbReference type="EMBL" id="AIJ45573.1"/>
    </source>
</evidence>
<name>A0A076PIY1_COMTE</name>
<dbReference type="NCBIfam" id="NF040662">
    <property type="entry name" value="attach_TipJ_rel"/>
    <property type="match status" value="1"/>
</dbReference>
<dbReference type="Pfam" id="PF13550">
    <property type="entry name" value="Phage-tail_3"/>
    <property type="match status" value="1"/>
</dbReference>
<evidence type="ECO:0000259" key="2">
    <source>
        <dbReference type="Pfam" id="PF24801"/>
    </source>
</evidence>
<feature type="domain" description="Tip attachment protein J" evidence="1">
    <location>
        <begin position="620"/>
        <end position="765"/>
    </location>
</feature>
<evidence type="ECO:0000313" key="4">
    <source>
        <dbReference type="Proteomes" id="UP000028782"/>
    </source>
</evidence>